<dbReference type="AlphaFoldDB" id="A0A4Q9LYJ3"/>
<dbReference type="OrthoDB" id="2193011at2759"/>
<accession>A0A4Q9LYJ3</accession>
<dbReference type="VEuPathDB" id="MicrosporidiaDB:CWI38_0319p0030"/>
<dbReference type="EMBL" id="PITK01000319">
    <property type="protein sequence ID" value="TBU14950.1"/>
    <property type="molecule type" value="Genomic_DNA"/>
</dbReference>
<gene>
    <name evidence="1" type="ORF">CWI38_0319p0030</name>
</gene>
<name>A0A4Q9LYJ3_9MICR</name>
<dbReference type="Proteomes" id="UP000292282">
    <property type="component" value="Unassembled WGS sequence"/>
</dbReference>
<organism evidence="1 2">
    <name type="scientific">Hamiltosporidium tvaerminnensis</name>
    <dbReference type="NCBI Taxonomy" id="1176355"/>
    <lineage>
        <taxon>Eukaryota</taxon>
        <taxon>Fungi</taxon>
        <taxon>Fungi incertae sedis</taxon>
        <taxon>Microsporidia</taxon>
        <taxon>Dubosqiidae</taxon>
        <taxon>Hamiltosporidium</taxon>
    </lineage>
</organism>
<evidence type="ECO:0000313" key="2">
    <source>
        <dbReference type="Proteomes" id="UP000292282"/>
    </source>
</evidence>
<reference evidence="1 2" key="1">
    <citation type="submission" date="2017-12" db="EMBL/GenBank/DDBJ databases">
        <authorList>
            <person name="Pombert J.-F."/>
            <person name="Haag K.L."/>
            <person name="Ebert D."/>
        </authorList>
    </citation>
    <scope>NUCLEOTIDE SEQUENCE [LARGE SCALE GENOMIC DNA]</scope>
    <source>
        <strain evidence="1">IL-G-3</strain>
    </source>
</reference>
<proteinExistence type="predicted"/>
<comment type="caution">
    <text evidence="1">The sequence shown here is derived from an EMBL/GenBank/DDBJ whole genome shotgun (WGS) entry which is preliminary data.</text>
</comment>
<evidence type="ECO:0000313" key="1">
    <source>
        <dbReference type="EMBL" id="TBU14950.1"/>
    </source>
</evidence>
<sequence>MVKNTNNPTLTSIKSFKKRIINVGDCSRLLKKANIRPCGKTVVCYTQDGNVFLRAERMCHGCGWSSKTVDYLAKRPKKILGKDMSRHSNEGINFAQLLFKNIYNFKSLKQIKSDSVPEILDNEYAKIRMDIMDKHVLENTSQYSLQIVETEKFSKYDIFAKIFPYVVTWEGIVTKYHKNYAKILQVPMYVEAYIQSIVLKKATENTNNISNLVLDSITSFADLKICANEDSDLEEGGEVIKTVEKNIKNEKIILPRILLNIMAMEF</sequence>
<protein>
    <submittedName>
        <fullName evidence="1">Uncharacterized protein</fullName>
    </submittedName>
</protein>
<keyword evidence="2" id="KW-1185">Reference proteome</keyword>